<comment type="caution">
    <text evidence="4">The sequence shown here is derived from an EMBL/GenBank/DDBJ whole genome shotgun (WGS) entry which is preliminary data.</text>
</comment>
<keyword evidence="2" id="KW-1133">Transmembrane helix</keyword>
<feature type="region of interest" description="Disordered" evidence="1">
    <location>
        <begin position="1"/>
        <end position="39"/>
    </location>
</feature>
<dbReference type="InterPro" id="IPR005182">
    <property type="entry name" value="YdbS-like_PH"/>
</dbReference>
<proteinExistence type="predicted"/>
<feature type="domain" description="YdbS-like PH" evidence="3">
    <location>
        <begin position="607"/>
        <end position="685"/>
    </location>
</feature>
<feature type="transmembrane region" description="Helical" evidence="2">
    <location>
        <begin position="127"/>
        <end position="152"/>
    </location>
</feature>
<feature type="transmembrane region" description="Helical" evidence="2">
    <location>
        <begin position="394"/>
        <end position="427"/>
    </location>
</feature>
<dbReference type="Pfam" id="PF03703">
    <property type="entry name" value="bPH_2"/>
    <property type="match status" value="3"/>
</dbReference>
<feature type="compositionally biased region" description="Low complexity" evidence="1">
    <location>
        <begin position="55"/>
        <end position="70"/>
    </location>
</feature>
<keyword evidence="2" id="KW-0812">Transmembrane</keyword>
<feature type="transmembrane region" description="Helical" evidence="2">
    <location>
        <begin position="351"/>
        <end position="374"/>
    </location>
</feature>
<dbReference type="PANTHER" id="PTHR34473:SF2">
    <property type="entry name" value="UPF0699 TRANSMEMBRANE PROTEIN YDBT"/>
    <property type="match status" value="1"/>
</dbReference>
<keyword evidence="5" id="KW-1185">Reference proteome</keyword>
<reference evidence="4" key="1">
    <citation type="submission" date="2021-11" db="EMBL/GenBank/DDBJ databases">
        <title>A Novel Adlercreutzia Species, isolated from a Allomyrina dichotoma larva feces.</title>
        <authorList>
            <person name="Suh M.K."/>
        </authorList>
    </citation>
    <scope>NUCLEOTIDE SEQUENCE</scope>
    <source>
        <strain evidence="4">JBNU-10</strain>
    </source>
</reference>
<evidence type="ECO:0000313" key="5">
    <source>
        <dbReference type="Proteomes" id="UP001430755"/>
    </source>
</evidence>
<protein>
    <submittedName>
        <fullName evidence="4">PH domain-containing protein</fullName>
    </submittedName>
</protein>
<dbReference type="EMBL" id="JAJMLW010000001">
    <property type="protein sequence ID" value="MCI2240831.1"/>
    <property type="molecule type" value="Genomic_DNA"/>
</dbReference>
<evidence type="ECO:0000256" key="1">
    <source>
        <dbReference type="SAM" id="MobiDB-lite"/>
    </source>
</evidence>
<name>A0ABS9WD88_9ACTN</name>
<accession>A0ABS9WD88</accession>
<sequence length="694" mass="72137">MAENNSKRAFGGSAAEPPAAPVQPAPVRSAAAPTAAPAPAPVAAPAASVRSAAAPTAAPAPVQPPALAQPAPAPAGEEPRQHVHHSYIWLGGLRAGVAVLFAIAVSAFSSIASLISGIQRATAGVDFGFGVFVAIAVAAGGFVAVMAVIFLIHWLAYRNLWYQLGPEEFNLYSGVISKKRVHVPYQRIQSVDQKATLLQRVFGVCTVSIDTAGGANNKAVIVPYLAKQQAEVLRAGLFARKQWLAAGGDPAAFPAQAVAAAMPVARPVPGAPAAPGAQPAYPAAAGAYPAAAAAPQAPGAQPGNVLDMPAGVWDDVGGLFAGTAVDTGRVTYEYGLTNKELLLTGFSNNTAFVVVIVAIMGAVGQFADVLFDLIPGSGDAAVDAVVSAASGPAAGGLAAVIFAAFIGGSLVLWLLSALGSCLSYGGFHARRRDDRIEVERGLLQHQFQGVSIDRVQSVIIKQGFVRRLMGCCEVSLGKIDAMAEGDSNQNSVNQGVLVIHPFVKTSRVPDILTGLVPEFSGLPTDAHRVAPVALRRGLIRRCLWQGSGFWLAVVVLICQVGLHLLIATEAPEEAWALPYLDGGCLVGYLFALVLLVVDAVGTVLWFRESSFAVNERFMQVSNGGISRETVSFPRQKIQFGTTKTNPFQRLARTATLSARTAAGVGGTTIRLIDVGEEDARAWLAWLKPGGNVLQ</sequence>
<feature type="compositionally biased region" description="Low complexity" evidence="1">
    <location>
        <begin position="25"/>
        <end position="35"/>
    </location>
</feature>
<organism evidence="4 5">
    <name type="scientific">Adlercreutzia faecimuris</name>
    <dbReference type="NCBI Taxonomy" id="2897341"/>
    <lineage>
        <taxon>Bacteria</taxon>
        <taxon>Bacillati</taxon>
        <taxon>Actinomycetota</taxon>
        <taxon>Coriobacteriia</taxon>
        <taxon>Eggerthellales</taxon>
        <taxon>Eggerthellaceae</taxon>
        <taxon>Adlercreutzia</taxon>
    </lineage>
</organism>
<dbReference type="RefSeq" id="WP_242162444.1">
    <property type="nucleotide sequence ID" value="NZ_JAJMLW010000001.1"/>
</dbReference>
<evidence type="ECO:0000256" key="2">
    <source>
        <dbReference type="SAM" id="Phobius"/>
    </source>
</evidence>
<feature type="transmembrane region" description="Helical" evidence="2">
    <location>
        <begin position="87"/>
        <end position="115"/>
    </location>
</feature>
<feature type="transmembrane region" description="Helical" evidence="2">
    <location>
        <begin position="586"/>
        <end position="606"/>
    </location>
</feature>
<feature type="transmembrane region" description="Helical" evidence="2">
    <location>
        <begin position="543"/>
        <end position="566"/>
    </location>
</feature>
<feature type="region of interest" description="Disordered" evidence="1">
    <location>
        <begin position="55"/>
        <end position="78"/>
    </location>
</feature>
<feature type="domain" description="YdbS-like PH" evidence="3">
    <location>
        <begin position="427"/>
        <end position="476"/>
    </location>
</feature>
<feature type="domain" description="YdbS-like PH" evidence="3">
    <location>
        <begin position="157"/>
        <end position="235"/>
    </location>
</feature>
<evidence type="ECO:0000313" key="4">
    <source>
        <dbReference type="EMBL" id="MCI2240831.1"/>
    </source>
</evidence>
<gene>
    <name evidence="4" type="ORF">LPT13_00455</name>
</gene>
<keyword evidence="2" id="KW-0472">Membrane</keyword>
<dbReference type="PANTHER" id="PTHR34473">
    <property type="entry name" value="UPF0699 TRANSMEMBRANE PROTEIN YDBS"/>
    <property type="match status" value="1"/>
</dbReference>
<dbReference type="Proteomes" id="UP001430755">
    <property type="component" value="Unassembled WGS sequence"/>
</dbReference>
<evidence type="ECO:0000259" key="3">
    <source>
        <dbReference type="Pfam" id="PF03703"/>
    </source>
</evidence>